<dbReference type="Gene3D" id="1.25.40.470">
    <property type="match status" value="1"/>
</dbReference>
<dbReference type="SMART" id="SM00320">
    <property type="entry name" value="WD40"/>
    <property type="match status" value="6"/>
</dbReference>
<feature type="repeat" description="WD" evidence="14">
    <location>
        <begin position="227"/>
        <end position="268"/>
    </location>
</feature>
<dbReference type="InterPro" id="IPR001680">
    <property type="entry name" value="WD40_rpt"/>
</dbReference>
<keyword evidence="12" id="KW-0968">Cytoplasmic vesicle</keyword>
<organism evidence="17 18">
    <name type="scientific">Fragariocoptes setiger</name>
    <dbReference type="NCBI Taxonomy" id="1670756"/>
    <lineage>
        <taxon>Eukaryota</taxon>
        <taxon>Metazoa</taxon>
        <taxon>Ecdysozoa</taxon>
        <taxon>Arthropoda</taxon>
        <taxon>Chelicerata</taxon>
        <taxon>Arachnida</taxon>
        <taxon>Acari</taxon>
        <taxon>Acariformes</taxon>
        <taxon>Trombidiformes</taxon>
        <taxon>Prostigmata</taxon>
        <taxon>Eupodina</taxon>
        <taxon>Eriophyoidea</taxon>
        <taxon>Phytoptidae</taxon>
        <taxon>Fragariocoptes</taxon>
    </lineage>
</organism>
<keyword evidence="5" id="KW-0963">Cytoplasm</keyword>
<dbReference type="InterPro" id="IPR015943">
    <property type="entry name" value="WD40/YVTN_repeat-like_dom_sf"/>
</dbReference>
<dbReference type="CDD" id="cd00200">
    <property type="entry name" value="WD40"/>
    <property type="match status" value="1"/>
</dbReference>
<name>A0ABQ7S887_9ACAR</name>
<dbReference type="Pfam" id="PF23953">
    <property type="entry name" value="TPR_COPA_B"/>
    <property type="match status" value="1"/>
</dbReference>
<evidence type="ECO:0000256" key="9">
    <source>
        <dbReference type="ARBA" id="ARBA00022927"/>
    </source>
</evidence>
<evidence type="ECO:0000256" key="6">
    <source>
        <dbReference type="ARBA" id="ARBA00022574"/>
    </source>
</evidence>
<feature type="repeat" description="WD" evidence="14">
    <location>
        <begin position="183"/>
        <end position="226"/>
    </location>
</feature>
<evidence type="ECO:0000256" key="14">
    <source>
        <dbReference type="PROSITE-ProRule" id="PRU00221"/>
    </source>
</evidence>
<dbReference type="InterPro" id="IPR050844">
    <property type="entry name" value="Coatomer_complex_subunit"/>
</dbReference>
<evidence type="ECO:0000256" key="12">
    <source>
        <dbReference type="ARBA" id="ARBA00023329"/>
    </source>
</evidence>
<keyword evidence="18" id="KW-1185">Reference proteome</keyword>
<feature type="repeat" description="WD" evidence="14">
    <location>
        <begin position="97"/>
        <end position="131"/>
    </location>
</feature>
<dbReference type="InterPro" id="IPR056176">
    <property type="entry name" value="TPR_COPA_B"/>
</dbReference>
<keyword evidence="8" id="KW-0931">ER-Golgi transport</keyword>
<dbReference type="InterPro" id="IPR006692">
    <property type="entry name" value="Beta-prop_COPA/B_2nd"/>
</dbReference>
<evidence type="ECO:0000256" key="8">
    <source>
        <dbReference type="ARBA" id="ARBA00022892"/>
    </source>
</evidence>
<evidence type="ECO:0000259" key="15">
    <source>
        <dbReference type="Pfam" id="PF04053"/>
    </source>
</evidence>
<dbReference type="PROSITE" id="PS50082">
    <property type="entry name" value="WD_REPEATS_2"/>
    <property type="match status" value="4"/>
</dbReference>
<protein>
    <recommendedName>
        <fullName evidence="13">Beta'-coat protein</fullName>
    </recommendedName>
</protein>
<keyword evidence="9" id="KW-0653">Protein transport</keyword>
<sequence>MSQPLKLDVNKKLVARSERVKCVDLHPVESWMLVSLYSGQVHIWNYETQQLIKTFEVSDLPVRASKFVAKKNWIVCGSDDMQMRLYNYNTSERQSTIEAHSDYIRCVVVHPTQPYVLTSSDDMLIKLWNYEKNWACQQVFEGHTHYVMQIVINPKDNNTFASASLDRTVKVWSLGSPSPNFTLEGHERGVNCVDYCHSGDKPYLISGADDRTVRIWDYQTKTCVQTLEGHAQNLSAVIYHPELPIILTASEDGTVKVWHISTYRLKATYNYGMERAWTMACLKRTNTVAIGYDNGSIVLKLGREEPVMSMDNVGKIVWAKHSELQLANLKSLGDREELKDGSVLALQVKDMGTCEIYPQTISHNPNGRFVVVCGDGEYIIHTALTLRNRSFGNALEFVWASNPSEYATRENGSTIKLFKDFKERDVFRPEYGCETIYGGYMLGVKTVAGLEFYDWETLELIRRIEIVPRNVYWSEQGELVCIATEDYFYILQFSQDNVNRAREEQNTETITEDGYEDAFDVLADVQEVVNTGFWVGDCFVYTNSVDRLNYFVGGQIVTIAHLDRPMYLLGYLPKENRIYLGDKDLSVVSYLLLTSVLNYQTAIMRGDFEAASELLPLIPDEQRTQVAHFLDKQGLKSLALTVSSDLEHKFDLAISLGQLDEAFQLAEKDQNKEKRKQVAALALSQGDLKLAETCFKNAQDYSSLLLLSSVHPSAIDGLAESAESAGFPNISFSAHVIEGQMHKAIELLGKMNKHAEAAFLSRNYNPEQTSQLVTKWKDSVRAQDAYTATALADPAEYENLFPDLSALSLNN</sequence>
<evidence type="ECO:0000313" key="18">
    <source>
        <dbReference type="Proteomes" id="UP000825002"/>
    </source>
</evidence>
<dbReference type="PRINTS" id="PR00320">
    <property type="entry name" value="GPROTEINBRPT"/>
</dbReference>
<comment type="similarity">
    <text evidence="3">Belongs to the WD repeat COPB2 family.</text>
</comment>
<evidence type="ECO:0000256" key="10">
    <source>
        <dbReference type="ARBA" id="ARBA00023034"/>
    </source>
</evidence>
<dbReference type="EMBL" id="JAIFTH010000408">
    <property type="protein sequence ID" value="KAG9509591.1"/>
    <property type="molecule type" value="Genomic_DNA"/>
</dbReference>
<evidence type="ECO:0000256" key="2">
    <source>
        <dbReference type="ARBA" id="ARBA00004347"/>
    </source>
</evidence>
<feature type="domain" description="COPA/B second beta-propeller" evidence="15">
    <location>
        <begin position="321"/>
        <end position="582"/>
    </location>
</feature>
<keyword evidence="7" id="KW-0677">Repeat</keyword>
<evidence type="ECO:0000256" key="13">
    <source>
        <dbReference type="ARBA" id="ARBA00032920"/>
    </source>
</evidence>
<evidence type="ECO:0000256" key="11">
    <source>
        <dbReference type="ARBA" id="ARBA00023136"/>
    </source>
</evidence>
<keyword evidence="6 14" id="KW-0853">WD repeat</keyword>
<dbReference type="Gene3D" id="2.130.10.10">
    <property type="entry name" value="YVTN repeat-like/Quinoprotein amine dehydrogenase"/>
    <property type="match status" value="1"/>
</dbReference>
<feature type="non-terminal residue" evidence="17">
    <location>
        <position position="1"/>
    </location>
</feature>
<comment type="caution">
    <text evidence="17">The sequence shown here is derived from an EMBL/GenBank/DDBJ whole genome shotgun (WGS) entry which is preliminary data.</text>
</comment>
<keyword evidence="11" id="KW-0472">Membrane</keyword>
<evidence type="ECO:0000256" key="5">
    <source>
        <dbReference type="ARBA" id="ARBA00022490"/>
    </source>
</evidence>
<evidence type="ECO:0000256" key="3">
    <source>
        <dbReference type="ARBA" id="ARBA00010844"/>
    </source>
</evidence>
<accession>A0ABQ7S887</accession>
<gene>
    <name evidence="17" type="primary">Copb2</name>
    <name evidence="17" type="ORF">GZH46_01885</name>
</gene>
<evidence type="ECO:0000313" key="17">
    <source>
        <dbReference type="EMBL" id="KAG9509591.1"/>
    </source>
</evidence>
<dbReference type="InterPro" id="IPR036322">
    <property type="entry name" value="WD40_repeat_dom_sf"/>
</dbReference>
<evidence type="ECO:0000256" key="7">
    <source>
        <dbReference type="ARBA" id="ARBA00022737"/>
    </source>
</evidence>
<dbReference type="SUPFAM" id="SSF50978">
    <property type="entry name" value="WD40 repeat-like"/>
    <property type="match status" value="2"/>
</dbReference>
<dbReference type="Pfam" id="PF00400">
    <property type="entry name" value="WD40"/>
    <property type="match status" value="4"/>
</dbReference>
<evidence type="ECO:0000256" key="4">
    <source>
        <dbReference type="ARBA" id="ARBA00022448"/>
    </source>
</evidence>
<reference evidence="17 18" key="1">
    <citation type="submission" date="2020-10" db="EMBL/GenBank/DDBJ databases">
        <authorList>
            <person name="Klimov P.B."/>
            <person name="Dyachkov S.M."/>
            <person name="Chetverikov P.E."/>
        </authorList>
    </citation>
    <scope>NUCLEOTIDE SEQUENCE [LARGE SCALE GENOMIC DNA]</scope>
    <source>
        <strain evidence="17">BMOC 18-1129-001#AD2665</strain>
        <tissue evidence="17">Entire mites</tissue>
    </source>
</reference>
<dbReference type="PIRSF" id="PIRSF005567">
    <property type="entry name" value="Coatomer_beta'_subunit"/>
    <property type="match status" value="1"/>
</dbReference>
<feature type="domain" description="COPA/B TPR" evidence="16">
    <location>
        <begin position="599"/>
        <end position="777"/>
    </location>
</feature>
<dbReference type="PANTHER" id="PTHR19876:SF2">
    <property type="entry name" value="COATOMER SUBUNIT BETA"/>
    <property type="match status" value="1"/>
</dbReference>
<dbReference type="InterPro" id="IPR020472">
    <property type="entry name" value="WD40_PAC1"/>
</dbReference>
<dbReference type="InterPro" id="IPR016453">
    <property type="entry name" value="COPB2"/>
</dbReference>
<dbReference type="Proteomes" id="UP000825002">
    <property type="component" value="Unassembled WGS sequence"/>
</dbReference>
<feature type="repeat" description="WD" evidence="14">
    <location>
        <begin position="140"/>
        <end position="182"/>
    </location>
</feature>
<evidence type="ECO:0000256" key="1">
    <source>
        <dbReference type="ARBA" id="ARBA00004255"/>
    </source>
</evidence>
<dbReference type="PROSITE" id="PS50294">
    <property type="entry name" value="WD_REPEATS_REGION"/>
    <property type="match status" value="4"/>
</dbReference>
<keyword evidence="4" id="KW-0813">Transport</keyword>
<proteinExistence type="inferred from homology"/>
<comment type="subcellular location">
    <subcellularLocation>
        <location evidence="2">Cytoplasmic vesicle</location>
        <location evidence="2">COPI-coated vesicle membrane</location>
        <topology evidence="2">Peripheral membrane protein</topology>
        <orientation evidence="2">Cytoplasmic side</orientation>
    </subcellularLocation>
    <subcellularLocation>
        <location evidence="1">Golgi apparatus membrane</location>
        <topology evidence="1">Peripheral membrane protein</topology>
        <orientation evidence="1">Cytoplasmic side</orientation>
    </subcellularLocation>
</comment>
<dbReference type="PANTHER" id="PTHR19876">
    <property type="entry name" value="COATOMER"/>
    <property type="match status" value="1"/>
</dbReference>
<keyword evidence="10" id="KW-0333">Golgi apparatus</keyword>
<dbReference type="Pfam" id="PF04053">
    <property type="entry name" value="B-prop_COPA_B_2nd"/>
    <property type="match status" value="1"/>
</dbReference>
<dbReference type="CDD" id="cd22947">
    <property type="entry name" value="Coatomer_WDAD_beta-like"/>
    <property type="match status" value="1"/>
</dbReference>
<evidence type="ECO:0000259" key="16">
    <source>
        <dbReference type="Pfam" id="PF23953"/>
    </source>
</evidence>